<gene>
    <name evidence="1" type="ORF">ZT3D7_G9538</name>
</gene>
<evidence type="ECO:0000313" key="1">
    <source>
        <dbReference type="EMBL" id="SMQ54383.1"/>
    </source>
</evidence>
<reference evidence="1 2" key="1">
    <citation type="submission" date="2016-06" db="EMBL/GenBank/DDBJ databases">
        <authorList>
            <person name="Kjaerup R.B."/>
            <person name="Dalgaard T.S."/>
            <person name="Juul-Madsen H.R."/>
        </authorList>
    </citation>
    <scope>NUCLEOTIDE SEQUENCE [LARGE SCALE GENOMIC DNA]</scope>
</reference>
<sequence>MKKNSATLQIMKMPCLNRCCPPAPHAVDRNTTTTVHNTIWSTRATDIKAWNESPEERQKKARQEMRK</sequence>
<protein>
    <submittedName>
        <fullName evidence="1">Uncharacterized protein</fullName>
    </submittedName>
</protein>
<dbReference type="EMBL" id="LT853700">
    <property type="protein sequence ID" value="SMQ54383.1"/>
    <property type="molecule type" value="Genomic_DNA"/>
</dbReference>
<dbReference type="Proteomes" id="UP000215127">
    <property type="component" value="Chromosome 9"/>
</dbReference>
<evidence type="ECO:0000313" key="2">
    <source>
        <dbReference type="Proteomes" id="UP000215127"/>
    </source>
</evidence>
<keyword evidence="2" id="KW-1185">Reference proteome</keyword>
<dbReference type="AlphaFoldDB" id="A0A1X7S3X0"/>
<organism evidence="1 2">
    <name type="scientific">Zymoseptoria tritici (strain ST99CH_3D7)</name>
    <dbReference type="NCBI Taxonomy" id="1276538"/>
    <lineage>
        <taxon>Eukaryota</taxon>
        <taxon>Fungi</taxon>
        <taxon>Dikarya</taxon>
        <taxon>Ascomycota</taxon>
        <taxon>Pezizomycotina</taxon>
        <taxon>Dothideomycetes</taxon>
        <taxon>Dothideomycetidae</taxon>
        <taxon>Mycosphaerellales</taxon>
        <taxon>Mycosphaerellaceae</taxon>
        <taxon>Zymoseptoria</taxon>
    </lineage>
</organism>
<proteinExistence type="predicted"/>
<name>A0A1X7S3X0_ZYMT9</name>
<accession>A0A1X7S3X0</accession>